<sequence length="293" mass="33744">MKQILLFFIVFFSSITLFGQAKRVAMLEPIASSEGVSLMVKNMVRGELTKSLSKEPGFDAFTRIDIDKMMKEFKFQESGMVNDEQRLKLGQMSGADYVCISKITKDDKSYYLEAFLVHLESGKIDNPASAFVEGGYAFVNSACQKIAAEMVGKKLANKIPPTRQVAVSHSTYSAPKKKTPVKSKFKVYDVSVNFKNHKIMVIDRDFTEKMTRDNAVRACRNLNYGGFNDWRLPTKEEMKVMFKNRYDLSGLEQRECYWYNAKGKIWVHFPMRDTWSASYDHHKYKVRCVRTVN</sequence>
<dbReference type="InterPro" id="IPR014094">
    <property type="entry name" value="LpoB"/>
</dbReference>
<protein>
    <submittedName>
        <fullName evidence="1">Peptidoglycan-synthase activator LpoB</fullName>
    </submittedName>
</protein>
<evidence type="ECO:0000313" key="2">
    <source>
        <dbReference type="Proteomes" id="UP000284531"/>
    </source>
</evidence>
<dbReference type="RefSeq" id="WP_170150552.1">
    <property type="nucleotide sequence ID" value="NZ_RAPQ01000008.1"/>
</dbReference>
<name>A0A419X778_9BACT</name>
<reference evidence="1 2" key="1">
    <citation type="submission" date="2018-09" db="EMBL/GenBank/DDBJ databases">
        <title>Genomic Encyclopedia of Archaeal and Bacterial Type Strains, Phase II (KMG-II): from individual species to whole genera.</title>
        <authorList>
            <person name="Goeker M."/>
        </authorList>
    </citation>
    <scope>NUCLEOTIDE SEQUENCE [LARGE SCALE GENOMIC DNA]</scope>
    <source>
        <strain evidence="1 2">DSM 21950</strain>
    </source>
</reference>
<keyword evidence="2" id="KW-1185">Reference proteome</keyword>
<dbReference type="EMBL" id="RAPQ01000008">
    <property type="protein sequence ID" value="RKE03420.1"/>
    <property type="molecule type" value="Genomic_DNA"/>
</dbReference>
<organism evidence="1 2">
    <name type="scientific">Marinifilum flexuosum</name>
    <dbReference type="NCBI Taxonomy" id="1117708"/>
    <lineage>
        <taxon>Bacteria</taxon>
        <taxon>Pseudomonadati</taxon>
        <taxon>Bacteroidota</taxon>
        <taxon>Bacteroidia</taxon>
        <taxon>Marinilabiliales</taxon>
        <taxon>Marinifilaceae</taxon>
    </lineage>
</organism>
<proteinExistence type="predicted"/>
<comment type="caution">
    <text evidence="1">The sequence shown here is derived from an EMBL/GenBank/DDBJ whole genome shotgun (WGS) entry which is preliminary data.</text>
</comment>
<accession>A0A419X778</accession>
<dbReference type="Pfam" id="PF13036">
    <property type="entry name" value="LpoB"/>
    <property type="match status" value="1"/>
</dbReference>
<dbReference type="AlphaFoldDB" id="A0A419X778"/>
<dbReference type="Gene3D" id="3.40.50.10610">
    <property type="entry name" value="ABC-type transport auxiliary lipoprotein component"/>
    <property type="match status" value="1"/>
</dbReference>
<gene>
    <name evidence="1" type="ORF">BXY64_0424</name>
</gene>
<evidence type="ECO:0000313" key="1">
    <source>
        <dbReference type="EMBL" id="RKE03420.1"/>
    </source>
</evidence>
<dbReference type="Proteomes" id="UP000284531">
    <property type="component" value="Unassembled WGS sequence"/>
</dbReference>